<dbReference type="SUPFAM" id="SSF51735">
    <property type="entry name" value="NAD(P)-binding Rossmann-fold domains"/>
    <property type="match status" value="1"/>
</dbReference>
<organism evidence="3 4">
    <name type="scientific">Nocardia aobensis</name>
    <dbReference type="NCBI Taxonomy" id="257277"/>
    <lineage>
        <taxon>Bacteria</taxon>
        <taxon>Bacillati</taxon>
        <taxon>Actinomycetota</taxon>
        <taxon>Actinomycetes</taxon>
        <taxon>Mycobacteriales</taxon>
        <taxon>Nocardiaceae</taxon>
        <taxon>Nocardia</taxon>
    </lineage>
</organism>
<dbReference type="InterPro" id="IPR051164">
    <property type="entry name" value="NmrA-like_oxidored"/>
</dbReference>
<dbReference type="Pfam" id="PF13460">
    <property type="entry name" value="NAD_binding_10"/>
    <property type="match status" value="1"/>
</dbReference>
<evidence type="ECO:0000313" key="3">
    <source>
        <dbReference type="EMBL" id="MFF0497842.1"/>
    </source>
</evidence>
<proteinExistence type="predicted"/>
<gene>
    <name evidence="3" type="ORF">ACFYU5_15650</name>
</gene>
<accession>A0ABW6P358</accession>
<evidence type="ECO:0000256" key="1">
    <source>
        <dbReference type="ARBA" id="ARBA00022857"/>
    </source>
</evidence>
<reference evidence="3 4" key="1">
    <citation type="submission" date="2024-10" db="EMBL/GenBank/DDBJ databases">
        <title>The Natural Products Discovery Center: Release of the First 8490 Sequenced Strains for Exploring Actinobacteria Biosynthetic Diversity.</title>
        <authorList>
            <person name="Kalkreuter E."/>
            <person name="Kautsar S.A."/>
            <person name="Yang D."/>
            <person name="Bader C.D."/>
            <person name="Teijaro C.N."/>
            <person name="Fluegel L."/>
            <person name="Davis C.M."/>
            <person name="Simpson J.R."/>
            <person name="Lauterbach L."/>
            <person name="Steele A.D."/>
            <person name="Gui C."/>
            <person name="Meng S."/>
            <person name="Li G."/>
            <person name="Viehrig K."/>
            <person name="Ye F."/>
            <person name="Su P."/>
            <person name="Kiefer A.F."/>
            <person name="Nichols A."/>
            <person name="Cepeda A.J."/>
            <person name="Yan W."/>
            <person name="Fan B."/>
            <person name="Jiang Y."/>
            <person name="Adhikari A."/>
            <person name="Zheng C.-J."/>
            <person name="Schuster L."/>
            <person name="Cowan T.M."/>
            <person name="Smanski M.J."/>
            <person name="Chevrette M.G."/>
            <person name="De Carvalho L.P.S."/>
            <person name="Shen B."/>
        </authorList>
    </citation>
    <scope>NUCLEOTIDE SEQUENCE [LARGE SCALE GENOMIC DNA]</scope>
    <source>
        <strain evidence="3 4">NPDC004119</strain>
    </source>
</reference>
<evidence type="ECO:0000313" key="4">
    <source>
        <dbReference type="Proteomes" id="UP001601442"/>
    </source>
</evidence>
<sequence>MKIVVIGGTGLIGSQVVTRLNDHGHHAVAAAPNTGVNTLTGEGVKEVLQDAEVVVDVSNSPSFADDDVMAFFRTSTTNLLQAAAEAGVGHYVALSVVGTDRLPESGYLRAKVAQEELIKGSGLPYSLVHSTQFFEFAGGIADSATVDGTVRLPGAGVQPIAAAEVAPVVGATAAGAPLDGVLEIGGPEVFGMDQWIATVLKARSDVREVVTDPQARYFGAVLQHDSLLPGPGAHLAQTRLSEWLARQ</sequence>
<name>A0ABW6P358_9NOCA</name>
<keyword evidence="4" id="KW-1185">Reference proteome</keyword>
<dbReference type="PANTHER" id="PTHR42748:SF3">
    <property type="entry name" value="BLL4366 PROTEIN"/>
    <property type="match status" value="1"/>
</dbReference>
<dbReference type="Proteomes" id="UP001601442">
    <property type="component" value="Unassembled WGS sequence"/>
</dbReference>
<dbReference type="InterPro" id="IPR016040">
    <property type="entry name" value="NAD(P)-bd_dom"/>
</dbReference>
<dbReference type="RefSeq" id="WP_387394648.1">
    <property type="nucleotide sequence ID" value="NZ_JBIAMT010000002.1"/>
</dbReference>
<evidence type="ECO:0000259" key="2">
    <source>
        <dbReference type="Pfam" id="PF13460"/>
    </source>
</evidence>
<dbReference type="EMBL" id="JBIAMT010000002">
    <property type="protein sequence ID" value="MFF0497842.1"/>
    <property type="molecule type" value="Genomic_DNA"/>
</dbReference>
<dbReference type="PANTHER" id="PTHR42748">
    <property type="entry name" value="NITROGEN METABOLITE REPRESSION PROTEIN NMRA FAMILY MEMBER"/>
    <property type="match status" value="1"/>
</dbReference>
<keyword evidence="1" id="KW-0521">NADP</keyword>
<dbReference type="InterPro" id="IPR036291">
    <property type="entry name" value="NAD(P)-bd_dom_sf"/>
</dbReference>
<feature type="domain" description="NAD(P)-binding" evidence="2">
    <location>
        <begin position="7"/>
        <end position="135"/>
    </location>
</feature>
<protein>
    <submittedName>
        <fullName evidence="3">SDR family oxidoreductase</fullName>
    </submittedName>
</protein>
<comment type="caution">
    <text evidence="3">The sequence shown here is derived from an EMBL/GenBank/DDBJ whole genome shotgun (WGS) entry which is preliminary data.</text>
</comment>
<dbReference type="Gene3D" id="3.40.50.720">
    <property type="entry name" value="NAD(P)-binding Rossmann-like Domain"/>
    <property type="match status" value="1"/>
</dbReference>